<keyword evidence="4" id="KW-0539">Nucleus</keyword>
<dbReference type="EMBL" id="LHPG02000004">
    <property type="protein sequence ID" value="PRW58993.1"/>
    <property type="molecule type" value="Genomic_DNA"/>
</dbReference>
<feature type="compositionally biased region" description="Polar residues" evidence="6">
    <location>
        <begin position="141"/>
        <end position="160"/>
    </location>
</feature>
<organism evidence="8 9">
    <name type="scientific">Chlorella sorokiniana</name>
    <name type="common">Freshwater green alga</name>
    <dbReference type="NCBI Taxonomy" id="3076"/>
    <lineage>
        <taxon>Eukaryota</taxon>
        <taxon>Viridiplantae</taxon>
        <taxon>Chlorophyta</taxon>
        <taxon>core chlorophytes</taxon>
        <taxon>Trebouxiophyceae</taxon>
        <taxon>Chlorellales</taxon>
        <taxon>Chlorellaceae</taxon>
        <taxon>Chlorella clade</taxon>
        <taxon>Chlorella</taxon>
    </lineage>
</organism>
<dbReference type="SMART" id="SM01297">
    <property type="entry name" value="KAP"/>
    <property type="match status" value="1"/>
</dbReference>
<feature type="compositionally biased region" description="Basic and acidic residues" evidence="6">
    <location>
        <begin position="206"/>
        <end position="226"/>
    </location>
</feature>
<feature type="compositionally biased region" description="Low complexity" evidence="6">
    <location>
        <begin position="175"/>
        <end position="199"/>
    </location>
</feature>
<dbReference type="PANTHER" id="PTHR15605">
    <property type="entry name" value="KINESIN-ASSOCIATED PROTEINS"/>
    <property type="match status" value="1"/>
</dbReference>
<dbReference type="GO" id="GO:0005930">
    <property type="term" value="C:axoneme"/>
    <property type="evidence" value="ECO:0007669"/>
    <property type="project" value="TreeGrafter"/>
</dbReference>
<reference evidence="8 9" key="1">
    <citation type="journal article" date="2018" name="Plant J.">
        <title>Genome sequences of Chlorella sorokiniana UTEX 1602 and Micractinium conductrix SAG 241.80: implications to maltose excretion by a green alga.</title>
        <authorList>
            <person name="Arriola M.B."/>
            <person name="Velmurugan N."/>
            <person name="Zhang Y."/>
            <person name="Plunkett M.H."/>
            <person name="Hondzo H."/>
            <person name="Barney B.M."/>
        </authorList>
    </citation>
    <scope>NUCLEOTIDE SEQUENCE [LARGE SCALE GENOMIC DNA]</scope>
    <source>
        <strain evidence="9">UTEX 1602</strain>
    </source>
</reference>
<evidence type="ECO:0000256" key="2">
    <source>
        <dbReference type="ARBA" id="ARBA00023125"/>
    </source>
</evidence>
<dbReference type="Pfam" id="PF05804">
    <property type="entry name" value="KAP"/>
    <property type="match status" value="3"/>
</dbReference>
<dbReference type="InterPro" id="IPR016024">
    <property type="entry name" value="ARM-type_fold"/>
</dbReference>
<keyword evidence="3" id="KW-0804">Transcription</keyword>
<evidence type="ECO:0000256" key="3">
    <source>
        <dbReference type="ARBA" id="ARBA00023163"/>
    </source>
</evidence>
<dbReference type="STRING" id="3076.A0A2P6TY61"/>
<dbReference type="GO" id="GO:0007018">
    <property type="term" value="P:microtubule-based movement"/>
    <property type="evidence" value="ECO:0007669"/>
    <property type="project" value="TreeGrafter"/>
</dbReference>
<keyword evidence="9" id="KW-1185">Reference proteome</keyword>
<dbReference type="GO" id="GO:0035869">
    <property type="term" value="C:ciliary transition zone"/>
    <property type="evidence" value="ECO:0007669"/>
    <property type="project" value="TreeGrafter"/>
</dbReference>
<dbReference type="PANTHER" id="PTHR15605:SF2">
    <property type="entry name" value="KINESIN-ASSOCIATED PROTEIN 3"/>
    <property type="match status" value="1"/>
</dbReference>
<protein>
    <submittedName>
        <fullName evidence="8">Kinesin-associated 3 isoform X1</fullName>
    </submittedName>
</protein>
<feature type="domain" description="RWP-RK" evidence="7">
    <location>
        <begin position="2"/>
        <end position="89"/>
    </location>
</feature>
<feature type="compositionally biased region" description="Low complexity" evidence="6">
    <location>
        <begin position="255"/>
        <end position="264"/>
    </location>
</feature>
<feature type="region of interest" description="Disordered" evidence="6">
    <location>
        <begin position="1633"/>
        <end position="1658"/>
    </location>
</feature>
<dbReference type="Pfam" id="PF02042">
    <property type="entry name" value="RWP-RK"/>
    <property type="match status" value="1"/>
</dbReference>
<accession>A0A2P6TY61</accession>
<dbReference type="InterPro" id="IPR003035">
    <property type="entry name" value="RWP-RK_dom"/>
</dbReference>
<dbReference type="GO" id="GO:0016939">
    <property type="term" value="C:kinesin II complex"/>
    <property type="evidence" value="ECO:0007669"/>
    <property type="project" value="TreeGrafter"/>
</dbReference>
<feature type="compositionally biased region" description="Low complexity" evidence="6">
    <location>
        <begin position="802"/>
        <end position="813"/>
    </location>
</feature>
<feature type="region of interest" description="Disordered" evidence="6">
    <location>
        <begin position="298"/>
        <end position="325"/>
    </location>
</feature>
<feature type="compositionally biased region" description="Low complexity" evidence="6">
    <location>
        <begin position="79"/>
        <end position="114"/>
    </location>
</feature>
<dbReference type="GO" id="GO:0019894">
    <property type="term" value="F:kinesin binding"/>
    <property type="evidence" value="ECO:0007669"/>
    <property type="project" value="InterPro"/>
</dbReference>
<proteinExistence type="predicted"/>
<sequence>MALMQVQKKKRTKGGRYSNEITKEEIEQYYHLPCEEASRHLGIGLTILKRICRRLGIEKWPYRALKRAAKMNEAGGGSPAAAAAGATSGGSNKSATSASPATSSLLNAAASLPNGQQLSPGRGPQPGYRWDGPEVPKAASSGDTGDSWQEQQGTPAATAQLSAAQRLAGSGGSGSAASQLARQGSGPAPASKAAGKKASPPLPRRQAGESRRRGSLDRPQDGERGRSATAGAPAGASRRSLDLGMLARGAGRTLSPSPESSSGNVSGGGASGLQRAPSGGLKRVREGDVLLAALGEAAQAADTPPNPFSLASAGTDDDWQPAGIAGGVEDAATDQLAAGLSRLEMRTLSLKRQCSRDDTALDALDQALLMEKLAAHDPSRPPPLHGLARALSMPNAASQRRSPPIPHFGAQHASPNAAPQGGWLAQEQMRLLPRATQAHGPLPQARPQTRAEVAPFAANQLDVLAGPFDSDPPLLSDPSLAAMLFGMPLPSPKALPVDIASDSCLLPDLSPPGDPLRRNNSSGLLLECGEQGGSLHHASSSGSARLLRGSSNMDVLEQAAAAAVGAQQRQPVGPPAKDDPAVTAVGPAGAEDAQAGPLARPLGSSGDLLSPFGSVNDHEVEDLLAEFLSPGHTGQADQLLGELLLPLTPTGLRTGSGDDALAGLAVPGLQSSADPAAVGQQPGAAAAAAGLPQSTAFAAAAHAELPLLSDFQYSAGSPLSGGGMGSGSIQSYDTPTSTGAMALPGAVELSLSASTGTLQLAAKLLADPDPVKHALAAELLQRAQAKQAAAQAAAPQLPPAAPQLQQQQAQQPLAANWPQLEQQLAAQLAPAAAPAPAPATQGKPSLPELAQELQQAVKAHREAQQRYLMHREQVHTMLLQRQLGPSGSAERAAQLARLKSLKLQLATAQQRQNELRVAYEVQSQLAQHHQQQAQQQPAQFAAQGQQPLMRSAAALPAVPQGLGDGGSGGLMAFDASAVRLGPPPPLPSSAGLAGFAAAGAMPDLGQLGAAAQPAGFGATSALPTQLQQAAYGNQPLLQELLGQQELAPSSNMTALLQQWTTGPEAAALPSVQPGIQLPSAWPVPSAATGWGGLPPQPLQSRLAMQQVRPGRLELSADGTALEVHYETVEVAVIPDGREVAQSGRPGVKRLRLVLPEAGDLKQAAQQLVDGCKLLHPQRVGEVAALLQQGAERQQAAAAAAQQQQWQSAPASNSAVDAPQQVTAQDWEALRRQQQQYLAASAASATQALSAAAATASLDCLDEYLEALYEEHMGAKAAAAAAVAQLCREPGGLEALMEQPALLQALARLLREDARKSDAGQLCVSLLAAFLALSHVPAAHPLLQQNQVGSLTMELLDLELRRAEHWQQREGVPVADVGAKLLAREPLAPAEARLAAALARQEPALYLGLSLLLSMAEQDVRVEQKMVNKGLANLLVVALDRGSPQLLQLATTFLRRLSLYAENCRLLREAEAVAQLAALVPGDGGPLLASVLRLLHNLSFDEGMRQQMVDAGMIAKAAALLKADELQLGGSGSSGGGSGGGQEGGPPLRQMALGLLYHLSLQDKHRSMFLYTDAIPSLHAMLLAAPPPLEASNPVLAALLISLAASQRVAEELSRGGRLEHMLVLAVGPAEPPVSAASDAARQTAQETSAQQQQQQQLGGPGAEDELLWRLLRALAEHESEPLQARFAPALERLARLLMVRRLPPAAFAEALGCFACLDIPGHDYSQLLRATGLHIFLAELARGDSSAVQPEVVEAVGLLCSDAASAEMLASAGLVEALHTLMLHRMDDDDFVLATTAAAARLLAQPATREALLAHPEVAARFAELLQHPSKEVVRAADAALDAVAAGSEEWAASVRRLKFEAHNREWLQVVRSEELAGDSGGQLIGAGWAVAGAAAAPLAAV</sequence>
<evidence type="ECO:0000313" key="8">
    <source>
        <dbReference type="EMBL" id="PRW58993.1"/>
    </source>
</evidence>
<evidence type="ECO:0000256" key="4">
    <source>
        <dbReference type="ARBA" id="ARBA00023242"/>
    </source>
</evidence>
<dbReference type="GO" id="GO:0003677">
    <property type="term" value="F:DNA binding"/>
    <property type="evidence" value="ECO:0007669"/>
    <property type="project" value="UniProtKB-KW"/>
</dbReference>
<dbReference type="InterPro" id="IPR008658">
    <property type="entry name" value="KAP3"/>
</dbReference>
<dbReference type="InterPro" id="IPR000225">
    <property type="entry name" value="Armadillo"/>
</dbReference>
<evidence type="ECO:0000313" key="9">
    <source>
        <dbReference type="Proteomes" id="UP000239899"/>
    </source>
</evidence>
<dbReference type="GO" id="GO:0044782">
    <property type="term" value="P:cilium organization"/>
    <property type="evidence" value="ECO:0007669"/>
    <property type="project" value="TreeGrafter"/>
</dbReference>
<evidence type="ECO:0000259" key="7">
    <source>
        <dbReference type="PROSITE" id="PS51519"/>
    </source>
</evidence>
<evidence type="ECO:0000256" key="1">
    <source>
        <dbReference type="ARBA" id="ARBA00023015"/>
    </source>
</evidence>
<dbReference type="PROSITE" id="PS51519">
    <property type="entry name" value="RWP_RK"/>
    <property type="match status" value="1"/>
</dbReference>
<dbReference type="SMART" id="SM00185">
    <property type="entry name" value="ARM"/>
    <property type="match status" value="4"/>
</dbReference>
<evidence type="ECO:0000256" key="6">
    <source>
        <dbReference type="SAM" id="MobiDB-lite"/>
    </source>
</evidence>
<feature type="region of interest" description="Disordered" evidence="6">
    <location>
        <begin position="73"/>
        <end position="281"/>
    </location>
</feature>
<keyword evidence="2" id="KW-0238">DNA-binding</keyword>
<dbReference type="SUPFAM" id="SSF48371">
    <property type="entry name" value="ARM repeat"/>
    <property type="match status" value="2"/>
</dbReference>
<feature type="region of interest" description="Disordered" evidence="6">
    <location>
        <begin position="825"/>
        <end position="844"/>
    </location>
</feature>
<keyword evidence="1" id="KW-0805">Transcription regulation</keyword>
<keyword evidence="5" id="KW-0175">Coiled coil</keyword>
<feature type="region of interest" description="Disordered" evidence="6">
    <location>
        <begin position="564"/>
        <end position="604"/>
    </location>
</feature>
<feature type="region of interest" description="Disordered" evidence="6">
    <location>
        <begin position="790"/>
        <end position="813"/>
    </location>
</feature>
<dbReference type="Proteomes" id="UP000239899">
    <property type="component" value="Unassembled WGS sequence"/>
</dbReference>
<name>A0A2P6TY61_CHLSO</name>
<feature type="compositionally biased region" description="Low complexity" evidence="6">
    <location>
        <begin position="825"/>
        <end position="834"/>
    </location>
</feature>
<comment type="caution">
    <text evidence="8">The sequence shown here is derived from an EMBL/GenBank/DDBJ whole genome shotgun (WGS) entry which is preliminary data.</text>
</comment>
<feature type="coiled-coil region" evidence="5">
    <location>
        <begin position="891"/>
        <end position="918"/>
    </location>
</feature>
<gene>
    <name evidence="8" type="ORF">C2E21_2644</name>
</gene>
<dbReference type="Gene3D" id="1.25.10.10">
    <property type="entry name" value="Leucine-rich Repeat Variant"/>
    <property type="match status" value="2"/>
</dbReference>
<dbReference type="OrthoDB" id="10265679at2759"/>
<feature type="compositionally biased region" description="Low complexity" evidence="6">
    <location>
        <begin position="1639"/>
        <end position="1656"/>
    </location>
</feature>
<dbReference type="InterPro" id="IPR011989">
    <property type="entry name" value="ARM-like"/>
</dbReference>
<feature type="region of interest" description="Disordered" evidence="6">
    <location>
        <begin position="393"/>
        <end position="420"/>
    </location>
</feature>
<evidence type="ECO:0000256" key="5">
    <source>
        <dbReference type="SAM" id="Coils"/>
    </source>
</evidence>